<comment type="catalytic activity">
    <reaction evidence="5">
        <text>ATP + H2O = ADP + phosphate + H(+)</text>
        <dbReference type="Rhea" id="RHEA:13065"/>
        <dbReference type="ChEBI" id="CHEBI:15377"/>
        <dbReference type="ChEBI" id="CHEBI:15378"/>
        <dbReference type="ChEBI" id="CHEBI:30616"/>
        <dbReference type="ChEBI" id="CHEBI:43474"/>
        <dbReference type="ChEBI" id="CHEBI:456216"/>
        <dbReference type="EC" id="3.6.4.13"/>
    </reaction>
</comment>
<dbReference type="CDD" id="cd00268">
    <property type="entry name" value="DEADc"/>
    <property type="match status" value="1"/>
</dbReference>
<reference evidence="11" key="1">
    <citation type="submission" date="2015-02" db="EMBL/GenBank/DDBJ databases">
        <title>Genome Assembly of Bacillaceae bacterium MTCC 8252.</title>
        <authorList>
            <person name="Verma A."/>
            <person name="Khatri I."/>
            <person name="Mual P."/>
            <person name="Subramanian S."/>
            <person name="Krishnamurthi S."/>
        </authorList>
    </citation>
    <scope>NUCLEOTIDE SEQUENCE [LARGE SCALE GENOMIC DNA]</scope>
    <source>
        <strain evidence="11">MTCC 8252</strain>
    </source>
</reference>
<keyword evidence="4 5" id="KW-0067">ATP-binding</keyword>
<dbReference type="PROSITE" id="PS51195">
    <property type="entry name" value="Q_MOTIF"/>
    <property type="match status" value="1"/>
</dbReference>
<proteinExistence type="inferred from homology"/>
<dbReference type="PANTHER" id="PTHR47963:SF1">
    <property type="entry name" value="DEAD-BOX ATP-DEPENDENT RNA HELICASE CSHB"/>
    <property type="match status" value="1"/>
</dbReference>
<dbReference type="InterPro" id="IPR014001">
    <property type="entry name" value="Helicase_ATP-bd"/>
</dbReference>
<evidence type="ECO:0000256" key="2">
    <source>
        <dbReference type="ARBA" id="ARBA00022801"/>
    </source>
</evidence>
<evidence type="ECO:0000259" key="8">
    <source>
        <dbReference type="PROSITE" id="PS51192"/>
    </source>
</evidence>
<dbReference type="EMBL" id="JWIR02000005">
    <property type="protein sequence ID" value="KKB43062.1"/>
    <property type="molecule type" value="Genomic_DNA"/>
</dbReference>
<feature type="domain" description="Helicase ATP-binding" evidence="8">
    <location>
        <begin position="35"/>
        <end position="207"/>
    </location>
</feature>
<dbReference type="HAMAP" id="MF_01494">
    <property type="entry name" value="DEAD_helicase_CshB"/>
    <property type="match status" value="1"/>
</dbReference>
<keyword evidence="5" id="KW-0346">Stress response</keyword>
<evidence type="ECO:0000256" key="6">
    <source>
        <dbReference type="PROSITE-ProRule" id="PRU00552"/>
    </source>
</evidence>
<gene>
    <name evidence="5" type="primary">cshB</name>
    <name evidence="11" type="ORF">QY95_02662</name>
</gene>
<dbReference type="InterPro" id="IPR050547">
    <property type="entry name" value="DEAD_box_RNA_helicases"/>
</dbReference>
<organism evidence="11 12">
    <name type="scientific">Bacillus thermotolerans</name>
    <name type="common">Quasibacillus thermotolerans</name>
    <dbReference type="NCBI Taxonomy" id="1221996"/>
    <lineage>
        <taxon>Bacteria</taxon>
        <taxon>Bacillati</taxon>
        <taxon>Bacillota</taxon>
        <taxon>Bacilli</taxon>
        <taxon>Bacillales</taxon>
        <taxon>Bacillaceae</taxon>
        <taxon>Bacillus</taxon>
    </lineage>
</organism>
<dbReference type="GO" id="GO:0005829">
    <property type="term" value="C:cytosol"/>
    <property type="evidence" value="ECO:0007669"/>
    <property type="project" value="TreeGrafter"/>
</dbReference>
<dbReference type="RefSeq" id="WP_040048055.1">
    <property type="nucleotide sequence ID" value="NZ_JWIR02000005.1"/>
</dbReference>
<keyword evidence="2 5" id="KW-0378">Hydrolase</keyword>
<dbReference type="SUPFAM" id="SSF52540">
    <property type="entry name" value="P-loop containing nucleoside triphosphate hydrolases"/>
    <property type="match status" value="1"/>
</dbReference>
<evidence type="ECO:0000259" key="10">
    <source>
        <dbReference type="PROSITE" id="PS51195"/>
    </source>
</evidence>
<dbReference type="GO" id="GO:0005524">
    <property type="term" value="F:ATP binding"/>
    <property type="evidence" value="ECO:0007669"/>
    <property type="project" value="UniProtKB-UniRule"/>
</dbReference>
<feature type="compositionally biased region" description="Basic residues" evidence="7">
    <location>
        <begin position="424"/>
        <end position="440"/>
    </location>
</feature>
<comment type="caution">
    <text evidence="11">The sequence shown here is derived from an EMBL/GenBank/DDBJ whole genome shotgun (WGS) entry which is preliminary data.</text>
</comment>
<dbReference type="SMART" id="SM00487">
    <property type="entry name" value="DEXDc"/>
    <property type="match status" value="1"/>
</dbReference>
<evidence type="ECO:0000313" key="11">
    <source>
        <dbReference type="EMBL" id="KKB43062.1"/>
    </source>
</evidence>
<sequence length="440" mass="50950">MAKHQFETYGFQPFINKGIEELGFYEPTEIQKRMIPLILKGESAIGQSQTGTGKTHSYILPILERINPERKEVQAVITAPTRELANQIYHEILKITRLSDEEITARCYVGGTDKQRDIEKLRNQPHLVVGTPGRINDLIKEQALFVHKAEILVIDEADLMLDMGFIVDVDQVASRMPEELDIFVFSATIPEKLKPFLKKYMENPEFIHVQPKHISAENIEHVLIPRKSREKIDLLAEMLQAYNPYLAVVFANTKQKADEVADALIEKGLKVGRIHGDLSPRDRKKMMKQIRDLEFQFIVATDLAARGIDIEGISHVINYELPRDLDFYIHRAGRTARAGYSGVCATIYTPSDEDALIRLEKRGIQFRHMDLRRQEWVDLDDRNQRRKREKSQDDIDIRAKSAVRKPKKVKPGYKKKMQEEIKSFKRRERRLTSKRNNKGK</sequence>
<evidence type="ECO:0000259" key="9">
    <source>
        <dbReference type="PROSITE" id="PS51194"/>
    </source>
</evidence>
<dbReference type="InterPro" id="IPR030881">
    <property type="entry name" value="CshB"/>
</dbReference>
<dbReference type="Pfam" id="PF00270">
    <property type="entry name" value="DEAD"/>
    <property type="match status" value="1"/>
</dbReference>
<accession>A0A0F5ID32</accession>
<keyword evidence="3 5" id="KW-0347">Helicase</keyword>
<dbReference type="InterPro" id="IPR027417">
    <property type="entry name" value="P-loop_NTPase"/>
</dbReference>
<dbReference type="OrthoDB" id="9805696at2"/>
<dbReference type="AlphaFoldDB" id="A0A0F5ID32"/>
<evidence type="ECO:0000256" key="4">
    <source>
        <dbReference type="ARBA" id="ARBA00022840"/>
    </source>
</evidence>
<dbReference type="GO" id="GO:0005840">
    <property type="term" value="C:ribosome"/>
    <property type="evidence" value="ECO:0007669"/>
    <property type="project" value="TreeGrafter"/>
</dbReference>
<dbReference type="GO" id="GO:0006401">
    <property type="term" value="P:RNA catabolic process"/>
    <property type="evidence" value="ECO:0007669"/>
    <property type="project" value="UniProtKB-UniRule"/>
</dbReference>
<dbReference type="Gene3D" id="3.40.50.300">
    <property type="entry name" value="P-loop containing nucleotide triphosphate hydrolases"/>
    <property type="match status" value="2"/>
</dbReference>
<dbReference type="STRING" id="1221996.QY95_02662"/>
<keyword evidence="12" id="KW-1185">Reference proteome</keyword>
<feature type="domain" description="Helicase C-terminal" evidence="9">
    <location>
        <begin position="238"/>
        <end position="385"/>
    </location>
</feature>
<dbReference type="GO" id="GO:0016887">
    <property type="term" value="F:ATP hydrolysis activity"/>
    <property type="evidence" value="ECO:0007669"/>
    <property type="project" value="RHEA"/>
</dbReference>
<dbReference type="InterPro" id="IPR011545">
    <property type="entry name" value="DEAD/DEAH_box_helicase_dom"/>
</dbReference>
<evidence type="ECO:0000256" key="3">
    <source>
        <dbReference type="ARBA" id="ARBA00022806"/>
    </source>
</evidence>
<feature type="domain" description="DEAD-box RNA helicase Q" evidence="10">
    <location>
        <begin position="4"/>
        <end position="32"/>
    </location>
</feature>
<comment type="similarity">
    <text evidence="5">Belongs to the DEAD box helicase family. CshB subfamily.</text>
</comment>
<feature type="compositionally biased region" description="Basic residues" evidence="7">
    <location>
        <begin position="401"/>
        <end position="415"/>
    </location>
</feature>
<evidence type="ECO:0000256" key="5">
    <source>
        <dbReference type="HAMAP-Rule" id="MF_01494"/>
    </source>
</evidence>
<dbReference type="InterPro" id="IPR044742">
    <property type="entry name" value="DEAD/DEAH_RhlB"/>
</dbReference>
<dbReference type="SMART" id="SM00490">
    <property type="entry name" value="HELICc"/>
    <property type="match status" value="1"/>
</dbReference>
<comment type="function">
    <text evidence="5">Probable DEAD-box RNA helicase. May work in conjunction with the cold shock proteins to ensure proper initiation of transcription at low and optimal temperatures.</text>
</comment>
<name>A0A0F5ID32_BACTR</name>
<dbReference type="GO" id="GO:0009409">
    <property type="term" value="P:response to cold"/>
    <property type="evidence" value="ECO:0007669"/>
    <property type="project" value="InterPro"/>
</dbReference>
<dbReference type="InterPro" id="IPR001650">
    <property type="entry name" value="Helicase_C-like"/>
</dbReference>
<feature type="short sequence motif" description="Q motif" evidence="6">
    <location>
        <begin position="4"/>
        <end position="32"/>
    </location>
</feature>
<feature type="compositionally biased region" description="Basic and acidic residues" evidence="7">
    <location>
        <begin position="390"/>
        <end position="399"/>
    </location>
</feature>
<keyword evidence="5" id="KW-0694">RNA-binding</keyword>
<dbReference type="CDD" id="cd18787">
    <property type="entry name" value="SF2_C_DEAD"/>
    <property type="match status" value="1"/>
</dbReference>
<dbReference type="GO" id="GO:0003724">
    <property type="term" value="F:RNA helicase activity"/>
    <property type="evidence" value="ECO:0007669"/>
    <property type="project" value="UniProtKB-UniRule"/>
</dbReference>
<dbReference type="EC" id="3.6.4.13" evidence="5"/>
<evidence type="ECO:0000313" key="12">
    <source>
        <dbReference type="Proteomes" id="UP000031563"/>
    </source>
</evidence>
<dbReference type="InterPro" id="IPR014014">
    <property type="entry name" value="RNA_helicase_DEAD_Q_motif"/>
</dbReference>
<dbReference type="PROSITE" id="PS51192">
    <property type="entry name" value="HELICASE_ATP_BIND_1"/>
    <property type="match status" value="1"/>
</dbReference>
<evidence type="ECO:0000256" key="7">
    <source>
        <dbReference type="SAM" id="MobiDB-lite"/>
    </source>
</evidence>
<comment type="subcellular location">
    <subcellularLocation>
        <location evidence="5">Cytoplasm</location>
    </subcellularLocation>
</comment>
<evidence type="ECO:0000256" key="1">
    <source>
        <dbReference type="ARBA" id="ARBA00022741"/>
    </source>
</evidence>
<protein>
    <recommendedName>
        <fullName evidence="5">DEAD-box ATP-dependent RNA helicase CshB</fullName>
        <ecNumber evidence="5">3.6.4.13</ecNumber>
    </recommendedName>
</protein>
<keyword evidence="5" id="KW-0963">Cytoplasm</keyword>
<dbReference type="GO" id="GO:0033592">
    <property type="term" value="F:RNA strand annealing activity"/>
    <property type="evidence" value="ECO:0007669"/>
    <property type="project" value="TreeGrafter"/>
</dbReference>
<feature type="region of interest" description="Disordered" evidence="7">
    <location>
        <begin position="382"/>
        <end position="440"/>
    </location>
</feature>
<dbReference type="PANTHER" id="PTHR47963">
    <property type="entry name" value="DEAD-BOX ATP-DEPENDENT RNA HELICASE 47, MITOCHONDRIAL"/>
    <property type="match status" value="1"/>
</dbReference>
<dbReference type="Pfam" id="PF00271">
    <property type="entry name" value="Helicase_C"/>
    <property type="match status" value="1"/>
</dbReference>
<keyword evidence="1 5" id="KW-0547">Nucleotide-binding</keyword>
<dbReference type="PROSITE" id="PS51194">
    <property type="entry name" value="HELICASE_CTER"/>
    <property type="match status" value="1"/>
</dbReference>
<dbReference type="Proteomes" id="UP000031563">
    <property type="component" value="Unassembled WGS sequence"/>
</dbReference>